<dbReference type="Pfam" id="PF20151">
    <property type="entry name" value="DUF6533"/>
    <property type="match status" value="1"/>
</dbReference>
<feature type="transmembrane region" description="Helical" evidence="1">
    <location>
        <begin position="230"/>
        <end position="251"/>
    </location>
</feature>
<keyword evidence="2" id="KW-0732">Signal</keyword>
<keyword evidence="5" id="KW-1185">Reference proteome</keyword>
<evidence type="ECO:0000256" key="1">
    <source>
        <dbReference type="SAM" id="Phobius"/>
    </source>
</evidence>
<feature type="signal peptide" evidence="2">
    <location>
        <begin position="1"/>
        <end position="17"/>
    </location>
</feature>
<evidence type="ECO:0000256" key="2">
    <source>
        <dbReference type="SAM" id="SignalP"/>
    </source>
</evidence>
<dbReference type="OrthoDB" id="2654480at2759"/>
<dbReference type="AlphaFoldDB" id="A0A9P6ZYE1"/>
<sequence length="283" mass="31951">MALHLSILLLSIKAGTGLHLHHAYFSDKSAGVSHIYHACLVMAGSPLTRIYPPNMTVVSSDPSWWPLIKSFRFYSYFLVASCAAVIYDWVLAFGQEFELVWRKRWSLATLLYLGVRYLGIPYTVIFMLQSLPTVSVTDVVSNIMYSALTWMTVVVNAMLGVIIITRLHVMYQQSRKMLVFLVSILLAVTITCGVIAVMGSRYTVGKQLILSGTYQCTYDYEGDAGLLDSLAWILYTLWEVLALCLAVWIVVKHFRALRRPLAQWTVGDCFSVLIKAHVVYFAR</sequence>
<keyword evidence="1" id="KW-0812">Transmembrane</keyword>
<feature type="domain" description="DUF6533" evidence="3">
    <location>
        <begin position="76"/>
        <end position="120"/>
    </location>
</feature>
<reference evidence="4" key="1">
    <citation type="journal article" date="2020" name="New Phytol.">
        <title>Comparative genomics reveals dynamic genome evolution in host specialist ectomycorrhizal fungi.</title>
        <authorList>
            <person name="Lofgren L.A."/>
            <person name="Nguyen N.H."/>
            <person name="Vilgalys R."/>
            <person name="Ruytinx J."/>
            <person name="Liao H.L."/>
            <person name="Branco S."/>
            <person name="Kuo A."/>
            <person name="LaButti K."/>
            <person name="Lipzen A."/>
            <person name="Andreopoulos W."/>
            <person name="Pangilinan J."/>
            <person name="Riley R."/>
            <person name="Hundley H."/>
            <person name="Na H."/>
            <person name="Barry K."/>
            <person name="Grigoriev I.V."/>
            <person name="Stajich J.E."/>
            <person name="Kennedy P.G."/>
        </authorList>
    </citation>
    <scope>NUCLEOTIDE SEQUENCE</scope>
    <source>
        <strain evidence="4">DOB743</strain>
    </source>
</reference>
<dbReference type="Proteomes" id="UP000714275">
    <property type="component" value="Unassembled WGS sequence"/>
</dbReference>
<protein>
    <recommendedName>
        <fullName evidence="3">DUF6533 domain-containing protein</fullName>
    </recommendedName>
</protein>
<evidence type="ECO:0000313" key="4">
    <source>
        <dbReference type="EMBL" id="KAG1779104.1"/>
    </source>
</evidence>
<comment type="caution">
    <text evidence="4">The sequence shown here is derived from an EMBL/GenBank/DDBJ whole genome shotgun (WGS) entry which is preliminary data.</text>
</comment>
<organism evidence="4 5">
    <name type="scientific">Suillus placidus</name>
    <dbReference type="NCBI Taxonomy" id="48579"/>
    <lineage>
        <taxon>Eukaryota</taxon>
        <taxon>Fungi</taxon>
        <taxon>Dikarya</taxon>
        <taxon>Basidiomycota</taxon>
        <taxon>Agaricomycotina</taxon>
        <taxon>Agaricomycetes</taxon>
        <taxon>Agaricomycetidae</taxon>
        <taxon>Boletales</taxon>
        <taxon>Suillineae</taxon>
        <taxon>Suillaceae</taxon>
        <taxon>Suillus</taxon>
    </lineage>
</organism>
<evidence type="ECO:0000259" key="3">
    <source>
        <dbReference type="Pfam" id="PF20151"/>
    </source>
</evidence>
<proteinExistence type="predicted"/>
<gene>
    <name evidence="4" type="ORF">EV702DRAFT_120513</name>
</gene>
<dbReference type="EMBL" id="JABBWD010000013">
    <property type="protein sequence ID" value="KAG1779104.1"/>
    <property type="molecule type" value="Genomic_DNA"/>
</dbReference>
<keyword evidence="1" id="KW-0472">Membrane</keyword>
<feature type="chain" id="PRO_5040191521" description="DUF6533 domain-containing protein" evidence="2">
    <location>
        <begin position="18"/>
        <end position="283"/>
    </location>
</feature>
<evidence type="ECO:0000313" key="5">
    <source>
        <dbReference type="Proteomes" id="UP000714275"/>
    </source>
</evidence>
<dbReference type="InterPro" id="IPR045340">
    <property type="entry name" value="DUF6533"/>
</dbReference>
<accession>A0A9P6ZYE1</accession>
<keyword evidence="1" id="KW-1133">Transmembrane helix</keyword>
<feature type="transmembrane region" description="Helical" evidence="1">
    <location>
        <begin position="105"/>
        <end position="131"/>
    </location>
</feature>
<name>A0A9P6ZYE1_9AGAM</name>
<feature type="transmembrane region" description="Helical" evidence="1">
    <location>
        <begin position="143"/>
        <end position="165"/>
    </location>
</feature>
<feature type="transmembrane region" description="Helical" evidence="1">
    <location>
        <begin position="177"/>
        <end position="198"/>
    </location>
</feature>
<feature type="transmembrane region" description="Helical" evidence="1">
    <location>
        <begin position="73"/>
        <end position="93"/>
    </location>
</feature>